<sequence length="492" mass="51468">MDATTDSGPLHGLDDIDWSGLAPRGGEIPGLLRDIAGGEDAQRGVDDAVAALFDLLRFPGAGYTAAPRAADFLVSLACHPDTPPDWRSRPLSLLLELLVPAATADVPERTDDALWRDEVAWAAGTDLEKVREQYRTWVHEAPDEQRFRRMRVRLDAVARDEGAALLQAELDVYDAVLARAGDLLTLLDGRDNRRGIDPPAEWACYVLAFLPGAAAEVCPVLLQRMGKPADLVRDSAPTAPAGPLAAASAAATPSSDLLSAEIFALGMLGAADDPAATVALAHEMASGHLYNSFTAAVATVQIHGEKAPEECFTRIANGGRTRPGYRGLFGDGWPHCGETPPEALGFLALGRAGARGTDERIGALPAALAGSEGATLAAVAGAALETVLGPRTSAEDTVDLTAELDEETLQVLWELAEVPEQGWEGAALGETVAAWGLPDNRDEFRAFTGADEPEADSEDGSAATAGDAPQDAGSPQQPQQGGILSRLFGGAR</sequence>
<dbReference type="Proteomes" id="UP000578077">
    <property type="component" value="Unassembled WGS sequence"/>
</dbReference>
<dbReference type="RefSeq" id="WP_184633689.1">
    <property type="nucleotide sequence ID" value="NZ_BAABKT010000004.1"/>
</dbReference>
<reference evidence="2 3" key="1">
    <citation type="submission" date="2020-08" db="EMBL/GenBank/DDBJ databases">
        <title>Sequencing the genomes of 1000 actinobacteria strains.</title>
        <authorList>
            <person name="Klenk H.-P."/>
        </authorList>
    </citation>
    <scope>NUCLEOTIDE SEQUENCE [LARGE SCALE GENOMIC DNA]</scope>
    <source>
        <strain evidence="2 3">DSM 44593</strain>
    </source>
</reference>
<comment type="caution">
    <text evidence="2">The sequence shown here is derived from an EMBL/GenBank/DDBJ whole genome shotgun (WGS) entry which is preliminary data.</text>
</comment>
<dbReference type="EMBL" id="JACHLY010000001">
    <property type="protein sequence ID" value="MBB5997413.1"/>
    <property type="molecule type" value="Genomic_DNA"/>
</dbReference>
<evidence type="ECO:0000313" key="2">
    <source>
        <dbReference type="EMBL" id="MBB5997413.1"/>
    </source>
</evidence>
<accession>A0A841E8I5</accession>
<name>A0A841E8I5_9ACTN</name>
<evidence type="ECO:0000313" key="3">
    <source>
        <dbReference type="Proteomes" id="UP000578077"/>
    </source>
</evidence>
<proteinExistence type="predicted"/>
<feature type="compositionally biased region" description="Polar residues" evidence="1">
    <location>
        <begin position="473"/>
        <end position="482"/>
    </location>
</feature>
<evidence type="ECO:0000256" key="1">
    <source>
        <dbReference type="SAM" id="MobiDB-lite"/>
    </source>
</evidence>
<keyword evidence="3" id="KW-1185">Reference proteome</keyword>
<organism evidence="2 3">
    <name type="scientific">Streptomonospora salina</name>
    <dbReference type="NCBI Taxonomy" id="104205"/>
    <lineage>
        <taxon>Bacteria</taxon>
        <taxon>Bacillati</taxon>
        <taxon>Actinomycetota</taxon>
        <taxon>Actinomycetes</taxon>
        <taxon>Streptosporangiales</taxon>
        <taxon>Nocardiopsidaceae</taxon>
        <taxon>Streptomonospora</taxon>
    </lineage>
</organism>
<protein>
    <submittedName>
        <fullName evidence="2">Uncharacterized protein</fullName>
    </submittedName>
</protein>
<feature type="region of interest" description="Disordered" evidence="1">
    <location>
        <begin position="443"/>
        <end position="492"/>
    </location>
</feature>
<dbReference type="AlphaFoldDB" id="A0A841E8I5"/>
<gene>
    <name evidence="2" type="ORF">HNR25_001164</name>
</gene>